<dbReference type="InterPro" id="IPR020583">
    <property type="entry name" value="Inositol_monoP_metal-BS"/>
</dbReference>
<dbReference type="Proteomes" id="UP001589627">
    <property type="component" value="Unassembled WGS sequence"/>
</dbReference>
<gene>
    <name evidence="9" type="ORF">ACFFNX_31815</name>
</gene>
<accession>A0ABV5YP02</accession>
<evidence type="ECO:0000256" key="3">
    <source>
        <dbReference type="ARBA" id="ARBA00009759"/>
    </source>
</evidence>
<evidence type="ECO:0000256" key="4">
    <source>
        <dbReference type="ARBA" id="ARBA00022723"/>
    </source>
</evidence>
<dbReference type="CDD" id="cd01639">
    <property type="entry name" value="IMPase"/>
    <property type="match status" value="1"/>
</dbReference>
<evidence type="ECO:0000313" key="9">
    <source>
        <dbReference type="EMBL" id="MFB9836772.1"/>
    </source>
</evidence>
<name>A0ABV5YP02_9ACTN</name>
<dbReference type="InterPro" id="IPR000760">
    <property type="entry name" value="Inositol_monophosphatase-like"/>
</dbReference>
<dbReference type="PANTHER" id="PTHR20854:SF4">
    <property type="entry name" value="INOSITOL-1-MONOPHOSPHATASE-RELATED"/>
    <property type="match status" value="1"/>
</dbReference>
<evidence type="ECO:0000256" key="1">
    <source>
        <dbReference type="ARBA" id="ARBA00001033"/>
    </source>
</evidence>
<keyword evidence="4 7" id="KW-0479">Metal-binding</keyword>
<evidence type="ECO:0000256" key="2">
    <source>
        <dbReference type="ARBA" id="ARBA00001946"/>
    </source>
</evidence>
<comment type="similarity">
    <text evidence="3 7">Belongs to the inositol monophosphatase superfamily.</text>
</comment>
<protein>
    <recommendedName>
        <fullName evidence="7">Inositol-1-monophosphatase</fullName>
        <ecNumber evidence="7">3.1.3.25</ecNumber>
    </recommendedName>
</protein>
<dbReference type="Gene3D" id="3.30.540.10">
    <property type="entry name" value="Fructose-1,6-Bisphosphatase, subunit A, domain 1"/>
    <property type="match status" value="1"/>
</dbReference>
<proteinExistence type="inferred from homology"/>
<dbReference type="GO" id="GO:0016787">
    <property type="term" value="F:hydrolase activity"/>
    <property type="evidence" value="ECO:0007669"/>
    <property type="project" value="UniProtKB-KW"/>
</dbReference>
<reference evidence="9 10" key="1">
    <citation type="submission" date="2024-09" db="EMBL/GenBank/DDBJ databases">
        <authorList>
            <person name="Sun Q."/>
            <person name="Mori K."/>
        </authorList>
    </citation>
    <scope>NUCLEOTIDE SEQUENCE [LARGE SCALE GENOMIC DNA]</scope>
    <source>
        <strain evidence="9 10">TBRC 0563</strain>
    </source>
</reference>
<feature type="region of interest" description="Disordered" evidence="8">
    <location>
        <begin position="1"/>
        <end position="22"/>
    </location>
</feature>
<dbReference type="PROSITE" id="PS00629">
    <property type="entry name" value="IMP_1"/>
    <property type="match status" value="1"/>
</dbReference>
<keyword evidence="5 7" id="KW-0378">Hydrolase</keyword>
<evidence type="ECO:0000256" key="7">
    <source>
        <dbReference type="RuleBase" id="RU364068"/>
    </source>
</evidence>
<comment type="catalytic activity">
    <reaction evidence="1 7">
        <text>a myo-inositol phosphate + H2O = myo-inositol + phosphate</text>
        <dbReference type="Rhea" id="RHEA:24056"/>
        <dbReference type="ChEBI" id="CHEBI:15377"/>
        <dbReference type="ChEBI" id="CHEBI:17268"/>
        <dbReference type="ChEBI" id="CHEBI:43474"/>
        <dbReference type="ChEBI" id="CHEBI:84139"/>
        <dbReference type="EC" id="3.1.3.25"/>
    </reaction>
</comment>
<dbReference type="Pfam" id="PF00459">
    <property type="entry name" value="Inositol_P"/>
    <property type="match status" value="1"/>
</dbReference>
<dbReference type="RefSeq" id="WP_378209571.1">
    <property type="nucleotide sequence ID" value="NZ_JBHLZP010000310.1"/>
</dbReference>
<sequence>MRRDLLPQAGVSTRTGTYDGPSGRNVHDLLELAITTAGAAGTMLIDKRPADLRVAHTKSSPTDVVTEMDQAAERLIIDRIRASRPADAFLGEESGAAAGASGVRWIIDPIDGTVNYLYGLPDWAVSIAAEVDGEVVAGVVAVPTRGELYTAARGEGAYLVRRDGSTEKLQCNAGVPLERALIATGFGYSAQRRAHQAEVLLGVLPRVRDIRRAGSAAVDLCSVAAGRVDGYFERGPHEWDIAAGGLIVREAGGSIGGLNGRPASVEMTISAGPGLYEALHDLLVPLSPERD</sequence>
<keyword evidence="10" id="KW-1185">Reference proteome</keyword>
<dbReference type="EC" id="3.1.3.25" evidence="7"/>
<dbReference type="InterPro" id="IPR020550">
    <property type="entry name" value="Inositol_monophosphatase_CS"/>
</dbReference>
<dbReference type="PANTHER" id="PTHR20854">
    <property type="entry name" value="INOSITOL MONOPHOSPHATASE"/>
    <property type="match status" value="1"/>
</dbReference>
<evidence type="ECO:0000256" key="5">
    <source>
        <dbReference type="ARBA" id="ARBA00022801"/>
    </source>
</evidence>
<dbReference type="EMBL" id="JBHLZP010000310">
    <property type="protein sequence ID" value="MFB9836772.1"/>
    <property type="molecule type" value="Genomic_DNA"/>
</dbReference>
<dbReference type="InterPro" id="IPR033942">
    <property type="entry name" value="IMPase"/>
</dbReference>
<evidence type="ECO:0000313" key="10">
    <source>
        <dbReference type="Proteomes" id="UP001589627"/>
    </source>
</evidence>
<organism evidence="9 10">
    <name type="scientific">Actinoallomurus acaciae</name>
    <dbReference type="NCBI Taxonomy" id="502577"/>
    <lineage>
        <taxon>Bacteria</taxon>
        <taxon>Bacillati</taxon>
        <taxon>Actinomycetota</taxon>
        <taxon>Actinomycetes</taxon>
        <taxon>Streptosporangiales</taxon>
        <taxon>Thermomonosporaceae</taxon>
        <taxon>Actinoallomurus</taxon>
    </lineage>
</organism>
<keyword evidence="6 7" id="KW-0460">Magnesium</keyword>
<evidence type="ECO:0000256" key="6">
    <source>
        <dbReference type="ARBA" id="ARBA00022842"/>
    </source>
</evidence>
<dbReference type="SUPFAM" id="SSF56655">
    <property type="entry name" value="Carbohydrate phosphatase"/>
    <property type="match status" value="1"/>
</dbReference>
<dbReference type="PRINTS" id="PR00377">
    <property type="entry name" value="IMPHPHTASES"/>
</dbReference>
<dbReference type="PROSITE" id="PS00630">
    <property type="entry name" value="IMP_2"/>
    <property type="match status" value="1"/>
</dbReference>
<comment type="cofactor">
    <cofactor evidence="2 7">
        <name>Mg(2+)</name>
        <dbReference type="ChEBI" id="CHEBI:18420"/>
    </cofactor>
</comment>
<dbReference type="Gene3D" id="3.40.190.80">
    <property type="match status" value="1"/>
</dbReference>
<comment type="caution">
    <text evidence="9">The sequence shown here is derived from an EMBL/GenBank/DDBJ whole genome shotgun (WGS) entry which is preliminary data.</text>
</comment>
<evidence type="ECO:0000256" key="8">
    <source>
        <dbReference type="SAM" id="MobiDB-lite"/>
    </source>
</evidence>